<dbReference type="InterPro" id="IPR011650">
    <property type="entry name" value="Peptidase_M20_dimer"/>
</dbReference>
<organism evidence="4 5">
    <name type="scientific">Williamwhitmania taraxaci</name>
    <dbReference type="NCBI Taxonomy" id="1640674"/>
    <lineage>
        <taxon>Bacteria</taxon>
        <taxon>Pseudomonadati</taxon>
        <taxon>Bacteroidota</taxon>
        <taxon>Bacteroidia</taxon>
        <taxon>Bacteroidales</taxon>
        <taxon>Williamwhitmaniaceae</taxon>
        <taxon>Williamwhitmania</taxon>
    </lineage>
</organism>
<protein>
    <submittedName>
        <fullName evidence="4">Amidohydrolase</fullName>
    </submittedName>
</protein>
<dbReference type="STRING" id="1640674.SAMN05216323_100613"/>
<evidence type="ECO:0000313" key="5">
    <source>
        <dbReference type="Proteomes" id="UP000199452"/>
    </source>
</evidence>
<dbReference type="Pfam" id="PF07687">
    <property type="entry name" value="M20_dimer"/>
    <property type="match status" value="1"/>
</dbReference>
<dbReference type="EMBL" id="FMYP01000006">
    <property type="protein sequence ID" value="SDB88183.1"/>
    <property type="molecule type" value="Genomic_DNA"/>
</dbReference>
<dbReference type="AlphaFoldDB" id="A0A1G6H209"/>
<keyword evidence="1 4" id="KW-0378">Hydrolase</keyword>
<dbReference type="InterPro" id="IPR017439">
    <property type="entry name" value="Amidohydrolase"/>
</dbReference>
<feature type="binding site" evidence="2">
    <location>
        <position position="102"/>
    </location>
    <ligand>
        <name>Mn(2+)</name>
        <dbReference type="ChEBI" id="CHEBI:29035"/>
        <label>2</label>
    </ligand>
</feature>
<dbReference type="NCBIfam" id="TIGR01891">
    <property type="entry name" value="amidohydrolases"/>
    <property type="match status" value="1"/>
</dbReference>
<evidence type="ECO:0000256" key="2">
    <source>
        <dbReference type="PIRSR" id="PIRSR005962-1"/>
    </source>
</evidence>
<evidence type="ECO:0000256" key="1">
    <source>
        <dbReference type="ARBA" id="ARBA00022801"/>
    </source>
</evidence>
<feature type="binding site" evidence="2">
    <location>
        <position position="356"/>
    </location>
    <ligand>
        <name>Mn(2+)</name>
        <dbReference type="ChEBI" id="CHEBI:29035"/>
        <label>2</label>
    </ligand>
</feature>
<dbReference type="GO" id="GO:0016787">
    <property type="term" value="F:hydrolase activity"/>
    <property type="evidence" value="ECO:0007669"/>
    <property type="project" value="UniProtKB-KW"/>
</dbReference>
<dbReference type="SUPFAM" id="SSF55031">
    <property type="entry name" value="Bacterial exopeptidase dimerisation domain"/>
    <property type="match status" value="1"/>
</dbReference>
<dbReference type="InterPro" id="IPR036264">
    <property type="entry name" value="Bact_exopeptidase_dim_dom"/>
</dbReference>
<feature type="binding site" evidence="2">
    <location>
        <position position="100"/>
    </location>
    <ligand>
        <name>Mn(2+)</name>
        <dbReference type="ChEBI" id="CHEBI:29035"/>
        <label>2</label>
    </ligand>
</feature>
<dbReference type="Proteomes" id="UP000199452">
    <property type="component" value="Unassembled WGS sequence"/>
</dbReference>
<feature type="binding site" evidence="2">
    <location>
        <position position="135"/>
    </location>
    <ligand>
        <name>Mn(2+)</name>
        <dbReference type="ChEBI" id="CHEBI:29035"/>
        <label>2</label>
    </ligand>
</feature>
<dbReference type="RefSeq" id="WP_092435397.1">
    <property type="nucleotide sequence ID" value="NZ_FMYP01000006.1"/>
</dbReference>
<dbReference type="OrthoDB" id="9776731at2"/>
<proteinExistence type="predicted"/>
<dbReference type="PIRSF" id="PIRSF005962">
    <property type="entry name" value="Pept_M20D_amidohydro"/>
    <property type="match status" value="1"/>
</dbReference>
<dbReference type="GO" id="GO:0046872">
    <property type="term" value="F:metal ion binding"/>
    <property type="evidence" value="ECO:0007669"/>
    <property type="project" value="UniProtKB-KW"/>
</dbReference>
<keyword evidence="2" id="KW-0479">Metal-binding</keyword>
<dbReference type="PANTHER" id="PTHR11014:SF169">
    <property type="entry name" value="CLAN MH, FAMILY M20, PEPTIDASE T-LIKE METALLOPEPTIDASE"/>
    <property type="match status" value="1"/>
</dbReference>
<gene>
    <name evidence="4" type="ORF">SAMN05216323_100613</name>
</gene>
<evidence type="ECO:0000259" key="3">
    <source>
        <dbReference type="Pfam" id="PF07687"/>
    </source>
</evidence>
<accession>A0A1G6H209</accession>
<feature type="domain" description="Peptidase M20 dimerisation" evidence="3">
    <location>
        <begin position="184"/>
        <end position="282"/>
    </location>
</feature>
<dbReference type="Gene3D" id="3.30.70.360">
    <property type="match status" value="1"/>
</dbReference>
<sequence length="383" mass="42344">MHNVKEDLLEELISLRKQLHLNPELSGQEIQTARRVVAYLKDCNRSEIIERVGGFGVVAIFDSEKPGPSIMFRADLDALPIQEVNTFAHSSKTEGVSHKCGHDGHTCVVLGLARMLSANPPKRGKVVLLFQPAEEDGMGAKAVLSDPRFQAIRPDYIFAFHNLPGYPLHQVVLRRGSFTSAVKSIIIKLKGKTAHAAEPEFGINPALPISEILQYAALLSNNKPERADFTLITPVHIAMGEIAYGISAGHGEVRLTIRSWTQQQMEELAQKLVVGIQQIAEKYGIEVAYSWTHEFSANKNNDQAIDMLETAAGELALDILHRSTPFKWGEDFGLFTQHYNGAMFGIGSGEKCPALHNPDYDFPDEIMATGILLFHQISLTLLK</sequence>
<comment type="cofactor">
    <cofactor evidence="2">
        <name>Mn(2+)</name>
        <dbReference type="ChEBI" id="CHEBI:29035"/>
    </cofactor>
    <text evidence="2">The Mn(2+) ion enhances activity.</text>
</comment>
<name>A0A1G6H209_9BACT</name>
<keyword evidence="5" id="KW-1185">Reference proteome</keyword>
<keyword evidence="2" id="KW-0464">Manganese</keyword>
<dbReference type="Gene3D" id="3.40.630.10">
    <property type="entry name" value="Zn peptidases"/>
    <property type="match status" value="1"/>
</dbReference>
<dbReference type="SUPFAM" id="SSF53187">
    <property type="entry name" value="Zn-dependent exopeptidases"/>
    <property type="match status" value="1"/>
</dbReference>
<dbReference type="PANTHER" id="PTHR11014">
    <property type="entry name" value="PEPTIDASE M20 FAMILY MEMBER"/>
    <property type="match status" value="1"/>
</dbReference>
<evidence type="ECO:0000313" key="4">
    <source>
        <dbReference type="EMBL" id="SDB88183.1"/>
    </source>
</evidence>
<feature type="binding site" evidence="2">
    <location>
        <position position="161"/>
    </location>
    <ligand>
        <name>Mn(2+)</name>
        <dbReference type="ChEBI" id="CHEBI:29035"/>
        <label>2</label>
    </ligand>
</feature>
<dbReference type="InterPro" id="IPR002933">
    <property type="entry name" value="Peptidase_M20"/>
</dbReference>
<reference evidence="4 5" key="1">
    <citation type="submission" date="2016-09" db="EMBL/GenBank/DDBJ databases">
        <authorList>
            <person name="Capua I."/>
            <person name="De Benedictis P."/>
            <person name="Joannis T."/>
            <person name="Lombin L.H."/>
            <person name="Cattoli G."/>
        </authorList>
    </citation>
    <scope>NUCLEOTIDE SEQUENCE [LARGE SCALE GENOMIC DNA]</scope>
    <source>
        <strain evidence="4 5">A7P-90m</strain>
    </source>
</reference>
<dbReference type="Pfam" id="PF01546">
    <property type="entry name" value="Peptidase_M20"/>
    <property type="match status" value="1"/>
</dbReference>